<dbReference type="AlphaFoldDB" id="A0A6A6QHM8"/>
<feature type="compositionally biased region" description="Acidic residues" evidence="1">
    <location>
        <begin position="12"/>
        <end position="21"/>
    </location>
</feature>
<evidence type="ECO:0000313" key="3">
    <source>
        <dbReference type="Proteomes" id="UP000799750"/>
    </source>
</evidence>
<reference evidence="2" key="1">
    <citation type="journal article" date="2020" name="Stud. Mycol.">
        <title>101 Dothideomycetes genomes: a test case for predicting lifestyles and emergence of pathogens.</title>
        <authorList>
            <person name="Haridas S."/>
            <person name="Albert R."/>
            <person name="Binder M."/>
            <person name="Bloem J."/>
            <person name="Labutti K."/>
            <person name="Salamov A."/>
            <person name="Andreopoulos B."/>
            <person name="Baker S."/>
            <person name="Barry K."/>
            <person name="Bills G."/>
            <person name="Bluhm B."/>
            <person name="Cannon C."/>
            <person name="Castanera R."/>
            <person name="Culley D."/>
            <person name="Daum C."/>
            <person name="Ezra D."/>
            <person name="Gonzalez J."/>
            <person name="Henrissat B."/>
            <person name="Kuo A."/>
            <person name="Liang C."/>
            <person name="Lipzen A."/>
            <person name="Lutzoni F."/>
            <person name="Magnuson J."/>
            <person name="Mondo S."/>
            <person name="Nolan M."/>
            <person name="Ohm R."/>
            <person name="Pangilinan J."/>
            <person name="Park H.-J."/>
            <person name="Ramirez L."/>
            <person name="Alfaro M."/>
            <person name="Sun H."/>
            <person name="Tritt A."/>
            <person name="Yoshinaga Y."/>
            <person name="Zwiers L.-H."/>
            <person name="Turgeon B."/>
            <person name="Goodwin S."/>
            <person name="Spatafora J."/>
            <person name="Crous P."/>
            <person name="Grigoriev I."/>
        </authorList>
    </citation>
    <scope>NUCLEOTIDE SEQUENCE</scope>
    <source>
        <strain evidence="2">CBS 269.34</strain>
    </source>
</reference>
<protein>
    <submittedName>
        <fullName evidence="2">Uncharacterized protein</fullName>
    </submittedName>
</protein>
<evidence type="ECO:0000256" key="1">
    <source>
        <dbReference type="SAM" id="MobiDB-lite"/>
    </source>
</evidence>
<proteinExistence type="predicted"/>
<dbReference type="EMBL" id="MU004194">
    <property type="protein sequence ID" value="KAF2491925.1"/>
    <property type="molecule type" value="Genomic_DNA"/>
</dbReference>
<keyword evidence="3" id="KW-1185">Reference proteome</keyword>
<gene>
    <name evidence="2" type="ORF">BU16DRAFT_564406</name>
</gene>
<dbReference type="OrthoDB" id="4151615at2759"/>
<feature type="region of interest" description="Disordered" evidence="1">
    <location>
        <begin position="1"/>
        <end position="29"/>
    </location>
</feature>
<dbReference type="Proteomes" id="UP000799750">
    <property type="component" value="Unassembled WGS sequence"/>
</dbReference>
<accession>A0A6A6QHM8</accession>
<evidence type="ECO:0000313" key="2">
    <source>
        <dbReference type="EMBL" id="KAF2491925.1"/>
    </source>
</evidence>
<organism evidence="2 3">
    <name type="scientific">Lophium mytilinum</name>
    <dbReference type="NCBI Taxonomy" id="390894"/>
    <lineage>
        <taxon>Eukaryota</taxon>
        <taxon>Fungi</taxon>
        <taxon>Dikarya</taxon>
        <taxon>Ascomycota</taxon>
        <taxon>Pezizomycotina</taxon>
        <taxon>Dothideomycetes</taxon>
        <taxon>Pleosporomycetidae</taxon>
        <taxon>Mytilinidiales</taxon>
        <taxon>Mytilinidiaceae</taxon>
        <taxon>Lophium</taxon>
    </lineage>
</organism>
<sequence>MESQNGENHDADWEDIPDNEVDQTNTLPTPLDEQVVAAIEELVSDHLMLAEAESCAISEKPKAGQSQTQQKYKDESIRCFKIYSRGPYDFGVTPNADMALKIDIAHNRMVKFGRPSGVDAEIAIGSSWPMQTLWEYYWAAAQMAGVAKEDVGRQLDAEYGVNPIPFLKKATPEQVEARKATFKIKSMKMLREMWNGVPEAREVIPVDSFGEPIWDESKNGEFVLIVVKIDKESGLKEFGSVVAEPPAT</sequence>
<name>A0A6A6QHM8_9PEZI</name>